<protein>
    <submittedName>
        <fullName evidence="3">DUF222 domain-containing protein</fullName>
    </submittedName>
</protein>
<dbReference type="RefSeq" id="WP_376979069.1">
    <property type="nucleotide sequence ID" value="NZ_JBHSDQ010000008.1"/>
</dbReference>
<dbReference type="EMBL" id="JBHSDQ010000008">
    <property type="protein sequence ID" value="MFC4397773.1"/>
    <property type="molecule type" value="Genomic_DNA"/>
</dbReference>
<feature type="compositionally biased region" description="Pro residues" evidence="1">
    <location>
        <begin position="538"/>
        <end position="547"/>
    </location>
</feature>
<dbReference type="InterPro" id="IPR003870">
    <property type="entry name" value="DUF222"/>
</dbReference>
<evidence type="ECO:0000313" key="4">
    <source>
        <dbReference type="Proteomes" id="UP001595778"/>
    </source>
</evidence>
<proteinExistence type="predicted"/>
<evidence type="ECO:0000256" key="1">
    <source>
        <dbReference type="SAM" id="MobiDB-lite"/>
    </source>
</evidence>
<dbReference type="Proteomes" id="UP001595778">
    <property type="component" value="Unassembled WGS sequence"/>
</dbReference>
<feature type="compositionally biased region" description="Low complexity" evidence="1">
    <location>
        <begin position="281"/>
        <end position="317"/>
    </location>
</feature>
<name>A0ABV8WQN8_9MICC</name>
<organism evidence="3 4">
    <name type="scientific">Arthrobacter sedimenti</name>
    <dbReference type="NCBI Taxonomy" id="2694931"/>
    <lineage>
        <taxon>Bacteria</taxon>
        <taxon>Bacillati</taxon>
        <taxon>Actinomycetota</taxon>
        <taxon>Actinomycetes</taxon>
        <taxon>Micrococcales</taxon>
        <taxon>Micrococcaceae</taxon>
        <taxon>Arthrobacter</taxon>
    </lineage>
</organism>
<evidence type="ECO:0000259" key="2">
    <source>
        <dbReference type="SMART" id="SM00507"/>
    </source>
</evidence>
<dbReference type="Pfam" id="PF02720">
    <property type="entry name" value="DUF222"/>
    <property type="match status" value="1"/>
</dbReference>
<gene>
    <name evidence="3" type="ORF">ACFO0G_16860</name>
</gene>
<evidence type="ECO:0000313" key="3">
    <source>
        <dbReference type="EMBL" id="MFC4397773.1"/>
    </source>
</evidence>
<dbReference type="InterPro" id="IPR003615">
    <property type="entry name" value="HNH_nuc"/>
</dbReference>
<feature type="region of interest" description="Disordered" evidence="1">
    <location>
        <begin position="281"/>
        <end position="322"/>
    </location>
</feature>
<feature type="region of interest" description="Disordered" evidence="1">
    <location>
        <begin position="514"/>
        <end position="547"/>
    </location>
</feature>
<sequence>MQASALGPGEQDVLDRLAAQLAASALAAPDLLATASYVEAADYAAQVEGLARSVEYLQLVSAGAVDRTRTQAINDAATAKTRAGRSRAGLMRPVAVSPADDGCRNTAEFLRLRLQIPIREARRRLALAQHVLPVTTITGEPLPPTRPHLAAALTPATELHASTEAGAWPGSAQGPAVSSHAATIITATLDRLQHHTTQETLDTIEHHLTTAATTCDPDFLTRLAQRWMDTIDADGTEPTEEALRHTQGAFIRKPRHGLHRVEIFATGDQYEHLLTVMNTATNPHTTTPHTGTGTGTEHSTAEGTGSAAAGNATGHTALPDLDRRTRAQKQLDGLVTAAKAALTTNTLPTTGGNRPQIIATIHYQDLFPHTQANTAASAGTGTPASAETCTGESVGTVTGTGTGSFAFTGPVAAATLRKTACDADIIPALLGTNGEILDLGRKTRLFTPAQRLALTARDQGCAFPNCTIPAPWCEAHHITYWSQGGPTTTNNGALLCSHHHHLIHKEQWKITTTHGTPTFIPPPHLDPNQTPQQNHYFKPPPPPHPRE</sequence>
<keyword evidence="4" id="KW-1185">Reference proteome</keyword>
<dbReference type="CDD" id="cd00085">
    <property type="entry name" value="HNHc"/>
    <property type="match status" value="1"/>
</dbReference>
<dbReference type="Pfam" id="PF13391">
    <property type="entry name" value="HNH_2"/>
    <property type="match status" value="1"/>
</dbReference>
<comment type="caution">
    <text evidence="3">The sequence shown here is derived from an EMBL/GenBank/DDBJ whole genome shotgun (WGS) entry which is preliminary data.</text>
</comment>
<dbReference type="SMART" id="SM00507">
    <property type="entry name" value="HNHc"/>
    <property type="match status" value="1"/>
</dbReference>
<accession>A0ABV8WQN8</accession>
<dbReference type="Gene3D" id="1.10.30.50">
    <property type="match status" value="1"/>
</dbReference>
<feature type="domain" description="HNH nuclease" evidence="2">
    <location>
        <begin position="449"/>
        <end position="501"/>
    </location>
</feature>
<reference evidence="4" key="1">
    <citation type="journal article" date="2019" name="Int. J. Syst. Evol. Microbiol.">
        <title>The Global Catalogue of Microorganisms (GCM) 10K type strain sequencing project: providing services to taxonomists for standard genome sequencing and annotation.</title>
        <authorList>
            <consortium name="The Broad Institute Genomics Platform"/>
            <consortium name="The Broad Institute Genome Sequencing Center for Infectious Disease"/>
            <person name="Wu L."/>
            <person name="Ma J."/>
        </authorList>
    </citation>
    <scope>NUCLEOTIDE SEQUENCE [LARGE SCALE GENOMIC DNA]</scope>
    <source>
        <strain evidence="4">PJ61</strain>
    </source>
</reference>